<evidence type="ECO:0000256" key="1">
    <source>
        <dbReference type="SAM" id="SignalP"/>
    </source>
</evidence>
<dbReference type="OrthoDB" id="8317736at2"/>
<feature type="chain" id="PRO_5038764446" evidence="1">
    <location>
        <begin position="23"/>
        <end position="423"/>
    </location>
</feature>
<reference evidence="2 3" key="1">
    <citation type="submission" date="2018-11" db="EMBL/GenBank/DDBJ databases">
        <title>The genome draft of YIM 96095.</title>
        <authorList>
            <person name="Tang S.-K."/>
            <person name="Chunyu W.-X."/>
            <person name="Feng Y.-Z."/>
        </authorList>
    </citation>
    <scope>NUCLEOTIDE SEQUENCE [LARGE SCALE GENOMIC DNA]</scope>
    <source>
        <strain evidence="2 3">YIM 96095</strain>
    </source>
</reference>
<gene>
    <name evidence="2" type="ORF">EFW17_17675</name>
</gene>
<dbReference type="RefSeq" id="WP_123202517.1">
    <property type="nucleotide sequence ID" value="NZ_RJMB01000019.1"/>
</dbReference>
<feature type="signal peptide" evidence="1">
    <location>
        <begin position="1"/>
        <end position="22"/>
    </location>
</feature>
<dbReference type="Pfam" id="PF01547">
    <property type="entry name" value="SBP_bac_1"/>
    <property type="match status" value="1"/>
</dbReference>
<proteinExistence type="predicted"/>
<dbReference type="EMBL" id="RJMB01000019">
    <property type="protein sequence ID" value="RNL83040.1"/>
    <property type="molecule type" value="Genomic_DNA"/>
</dbReference>
<dbReference type="AlphaFoldDB" id="A0A3N0E5C6"/>
<dbReference type="Gene3D" id="3.40.190.10">
    <property type="entry name" value="Periplasmic binding protein-like II"/>
    <property type="match status" value="2"/>
</dbReference>
<protein>
    <submittedName>
        <fullName evidence="2">Extracellular solute-binding protein</fullName>
    </submittedName>
</protein>
<comment type="caution">
    <text evidence="2">The sequence shown here is derived from an EMBL/GenBank/DDBJ whole genome shotgun (WGS) entry which is preliminary data.</text>
</comment>
<evidence type="ECO:0000313" key="2">
    <source>
        <dbReference type="EMBL" id="RNL83040.1"/>
    </source>
</evidence>
<keyword evidence="1" id="KW-0732">Signal</keyword>
<dbReference type="Proteomes" id="UP000269198">
    <property type="component" value="Unassembled WGS sequence"/>
</dbReference>
<dbReference type="InterPro" id="IPR006059">
    <property type="entry name" value="SBP"/>
</dbReference>
<keyword evidence="3" id="KW-1185">Reference proteome</keyword>
<dbReference type="PANTHER" id="PTHR43649:SF14">
    <property type="entry name" value="BLR3389 PROTEIN"/>
    <property type="match status" value="1"/>
</dbReference>
<sequence>MTTLRTGAAGALAVTLATALTACGGGDDSQMQVWMYQDSLAVVQKDAVERFNEDSEIEAVVNEVPGDSYEDRVRTVMGSNDQPDVFFNWGAGNIRPYVDEEILLPLDDLMESEPEFADSFIPSIMEAAEIDGTQYGVPLRGTQPVLLFYNEAVFEDVGVEPPETWEDLLGLVDTFTEEGITPFALGGSETWTMQMWLQYLVDREGGAEVFNRIEAGDPEGWRDPAMLRAAEHVSELVDRGAFGDNFASVSFTEGAASTLLSEGEAAMHLMGSWEYSTHLDQAPDFAENDLGYAPFPEMPEGEGDPANVTGNPTNYFSVTADSEYTEEATEFLQMTDDDAYVQDMVDNGEVPTTTDAEEYLDDSPNPEFATFQYELVQNAPHFQLSWDQALEPEVSTAMLNEIERLFTEQITPEEFVELMAEKP</sequence>
<dbReference type="SUPFAM" id="SSF53850">
    <property type="entry name" value="Periplasmic binding protein-like II"/>
    <property type="match status" value="1"/>
</dbReference>
<accession>A0A3N0E5C6</accession>
<dbReference type="PROSITE" id="PS51257">
    <property type="entry name" value="PROKAR_LIPOPROTEIN"/>
    <property type="match status" value="1"/>
</dbReference>
<dbReference type="InterPro" id="IPR050490">
    <property type="entry name" value="Bact_solute-bd_prot1"/>
</dbReference>
<organism evidence="2 3">
    <name type="scientific">Halostreptopolyspora alba</name>
    <dbReference type="NCBI Taxonomy" id="2487137"/>
    <lineage>
        <taxon>Bacteria</taxon>
        <taxon>Bacillati</taxon>
        <taxon>Actinomycetota</taxon>
        <taxon>Actinomycetes</taxon>
        <taxon>Streptosporangiales</taxon>
        <taxon>Nocardiopsidaceae</taxon>
        <taxon>Halostreptopolyspora</taxon>
    </lineage>
</organism>
<name>A0A3N0E5C6_9ACTN</name>
<dbReference type="PANTHER" id="PTHR43649">
    <property type="entry name" value="ARABINOSE-BINDING PROTEIN-RELATED"/>
    <property type="match status" value="1"/>
</dbReference>
<evidence type="ECO:0000313" key="3">
    <source>
        <dbReference type="Proteomes" id="UP000269198"/>
    </source>
</evidence>